<evidence type="ECO:0000313" key="8">
    <source>
        <dbReference type="Proteomes" id="UP001058602"/>
    </source>
</evidence>
<comment type="function">
    <text evidence="5">Part of the ABC transporter complex HmuTUV involved in hemin import. Responsible for energy coupling to the transport system.</text>
</comment>
<organism evidence="7 8">
    <name type="scientific">Vibrio japonicus</name>
    <dbReference type="NCBI Taxonomy" id="1824638"/>
    <lineage>
        <taxon>Bacteria</taxon>
        <taxon>Pseudomonadati</taxon>
        <taxon>Pseudomonadota</taxon>
        <taxon>Gammaproteobacteria</taxon>
        <taxon>Vibrionales</taxon>
        <taxon>Vibrionaceae</taxon>
        <taxon>Vibrio</taxon>
    </lineage>
</organism>
<evidence type="ECO:0000256" key="2">
    <source>
        <dbReference type="ARBA" id="ARBA00022741"/>
    </source>
</evidence>
<gene>
    <name evidence="7" type="ORF">NP165_04315</name>
</gene>
<dbReference type="NCBIfam" id="NF010068">
    <property type="entry name" value="PRK13548.1"/>
    <property type="match status" value="1"/>
</dbReference>
<dbReference type="PROSITE" id="PS50893">
    <property type="entry name" value="ABC_TRANSPORTER_2"/>
    <property type="match status" value="1"/>
</dbReference>
<dbReference type="InterPro" id="IPR027417">
    <property type="entry name" value="P-loop_NTPase"/>
</dbReference>
<evidence type="ECO:0000313" key="7">
    <source>
        <dbReference type="EMBL" id="UUM31363.1"/>
    </source>
</evidence>
<dbReference type="Proteomes" id="UP001058602">
    <property type="component" value="Chromosome 1"/>
</dbReference>
<keyword evidence="8" id="KW-1185">Reference proteome</keyword>
<keyword evidence="1" id="KW-0813">Transport</keyword>
<keyword evidence="4" id="KW-1278">Translocase</keyword>
<sequence>MLSLFTQPKRMSEPSICDYCQSTSIAVRHLSVELSQRTILDDVSFELKKGEFTALLGPNGTGKSTLLKAITGEVHSHGDVMLFGRNKTYWPSGNLARHLGVLPQSSSLSFNFTSREVVSLGGIGLNMPNHQLEQLVVSNMEKTDVIHLADRSYPTLSGGEKQRVHLARVLTQLEQGGNNKILLLDEPTSALDLHHQHSTLALAKSLAKQGATVVAVLHDLNLAAQYADRLMILNKGNIVADAPPKYALKSDIIERVYQHKVSIIPHPELGHPVVIAA</sequence>
<keyword evidence="2" id="KW-0547">Nucleotide-binding</keyword>
<keyword evidence="3 7" id="KW-0067">ATP-binding</keyword>
<dbReference type="GO" id="GO:0005524">
    <property type="term" value="F:ATP binding"/>
    <property type="evidence" value="ECO:0007669"/>
    <property type="project" value="UniProtKB-KW"/>
</dbReference>
<dbReference type="CDD" id="cd03214">
    <property type="entry name" value="ABC_Iron-Siderophores_B12_Hemin"/>
    <property type="match status" value="1"/>
</dbReference>
<evidence type="ECO:0000256" key="5">
    <source>
        <dbReference type="ARBA" id="ARBA00037066"/>
    </source>
</evidence>
<reference evidence="7" key="1">
    <citation type="submission" date="2022-07" db="EMBL/GenBank/DDBJ databases">
        <title>Complete genome of Vibrio japonicus strain JCM 31412T and phylogenomic assessment of the Nereis clade of the genus Vibrio.</title>
        <authorList>
            <person name="Shlafstein M.D."/>
            <person name="Emsley S.A."/>
            <person name="Ushijima B."/>
            <person name="Videau P."/>
            <person name="Saw J.H."/>
        </authorList>
    </citation>
    <scope>NUCLEOTIDE SEQUENCE</scope>
    <source>
        <strain evidence="7">JCM 31412</strain>
    </source>
</reference>
<evidence type="ECO:0000256" key="1">
    <source>
        <dbReference type="ARBA" id="ARBA00022448"/>
    </source>
</evidence>
<dbReference type="EMBL" id="CP102096">
    <property type="protein sequence ID" value="UUM31363.1"/>
    <property type="molecule type" value="Genomic_DNA"/>
</dbReference>
<dbReference type="Pfam" id="PF00005">
    <property type="entry name" value="ABC_tran"/>
    <property type="match status" value="1"/>
</dbReference>
<dbReference type="SMART" id="SM00382">
    <property type="entry name" value="AAA"/>
    <property type="match status" value="1"/>
</dbReference>
<dbReference type="SUPFAM" id="SSF52540">
    <property type="entry name" value="P-loop containing nucleoside triphosphate hydrolases"/>
    <property type="match status" value="1"/>
</dbReference>
<dbReference type="PANTHER" id="PTHR42794">
    <property type="entry name" value="HEMIN IMPORT ATP-BINDING PROTEIN HMUV"/>
    <property type="match status" value="1"/>
</dbReference>
<dbReference type="PANTHER" id="PTHR42794:SF1">
    <property type="entry name" value="HEMIN IMPORT ATP-BINDING PROTEIN HMUV"/>
    <property type="match status" value="1"/>
</dbReference>
<evidence type="ECO:0000259" key="6">
    <source>
        <dbReference type="PROSITE" id="PS50893"/>
    </source>
</evidence>
<feature type="domain" description="ABC transporter" evidence="6">
    <location>
        <begin position="25"/>
        <end position="260"/>
    </location>
</feature>
<accession>A0ABY5LH42</accession>
<dbReference type="RefSeq" id="WP_257085088.1">
    <property type="nucleotide sequence ID" value="NZ_CP102096.1"/>
</dbReference>
<name>A0ABY5LH42_9VIBR</name>
<evidence type="ECO:0000256" key="3">
    <source>
        <dbReference type="ARBA" id="ARBA00022840"/>
    </source>
</evidence>
<dbReference type="InterPro" id="IPR003593">
    <property type="entry name" value="AAA+_ATPase"/>
</dbReference>
<dbReference type="Gene3D" id="3.40.50.300">
    <property type="entry name" value="P-loop containing nucleotide triphosphate hydrolases"/>
    <property type="match status" value="1"/>
</dbReference>
<protein>
    <submittedName>
        <fullName evidence="7">Heme ABC transporter ATP-binding protein</fullName>
    </submittedName>
</protein>
<dbReference type="InterPro" id="IPR003439">
    <property type="entry name" value="ABC_transporter-like_ATP-bd"/>
</dbReference>
<evidence type="ECO:0000256" key="4">
    <source>
        <dbReference type="ARBA" id="ARBA00022967"/>
    </source>
</evidence>
<proteinExistence type="predicted"/>